<proteinExistence type="predicted"/>
<keyword evidence="3" id="KW-0408">Iron</keyword>
<dbReference type="EMBL" id="JAGGMV010000003">
    <property type="protein sequence ID" value="MBP2201807.1"/>
    <property type="molecule type" value="Genomic_DNA"/>
</dbReference>
<gene>
    <name evidence="6" type="ORF">J3E07_001232</name>
</gene>
<protein>
    <submittedName>
        <fullName evidence="6">Molybdopterin-guanine dinucleotide biosynthesis protein B</fullName>
    </submittedName>
</protein>
<reference evidence="6" key="1">
    <citation type="submission" date="2021-03" db="EMBL/GenBank/DDBJ databases">
        <title>Genomic Encyclopedia of Type Strains, Phase IV (KMG-V): Genome sequencing to study the core and pangenomes of soil and plant-associated prokaryotes.</title>
        <authorList>
            <person name="Whitman W."/>
        </authorList>
    </citation>
    <scope>NUCLEOTIDE SEQUENCE</scope>
    <source>
        <strain evidence="6">C4</strain>
    </source>
</reference>
<dbReference type="InterPro" id="IPR004435">
    <property type="entry name" value="MobB_dom"/>
</dbReference>
<evidence type="ECO:0000313" key="6">
    <source>
        <dbReference type="EMBL" id="MBP2201807.1"/>
    </source>
</evidence>
<dbReference type="Pfam" id="PF03205">
    <property type="entry name" value="MobB"/>
    <property type="match status" value="1"/>
</dbReference>
<dbReference type="OrthoDB" id="9014at2157"/>
<dbReference type="InterPro" id="IPR027417">
    <property type="entry name" value="P-loop_NTPase"/>
</dbReference>
<dbReference type="NCBIfam" id="NF011062">
    <property type="entry name" value="PRK14494.1-1"/>
    <property type="match status" value="1"/>
</dbReference>
<dbReference type="PANTHER" id="PTHR40072">
    <property type="entry name" value="MOLYBDOPTERIN-GUANINE DINUCLEOTIDE BIOSYNTHESIS ADAPTER PROTEIN-RELATED"/>
    <property type="match status" value="1"/>
</dbReference>
<sequence>MRVIGVIGKKDTGKTSIICDILKHVSGISVATIKKTHHSVEIDTPNTDSYRMKENSNLSVLSTGAKTGFYYDKMSLYEILSKLDYDLVIIEGFKEELIEFNIPKILMVEGKRGLDLLDNQVIMTIEDFKYDIKEVIEMIADKAVVPTYNFNCGHCGYDCKQFVEKMIKGEDNLKWDRCVMSYSIKITANDKIIPANPFVSDIIKNTIKGMVVSLKSVENPEKITISFDETSNNDLSNKIVVKTIKNEELNSKKN</sequence>
<keyword evidence="4" id="KW-0411">Iron-sulfur</keyword>
<keyword evidence="2" id="KW-0479">Metal-binding</keyword>
<organism evidence="6 7">
    <name type="scientific">Methanococcus voltae</name>
    <dbReference type="NCBI Taxonomy" id="2188"/>
    <lineage>
        <taxon>Archaea</taxon>
        <taxon>Methanobacteriati</taxon>
        <taxon>Methanobacteriota</taxon>
        <taxon>Methanomada group</taxon>
        <taxon>Methanococci</taxon>
        <taxon>Methanococcales</taxon>
        <taxon>Methanococcaceae</taxon>
        <taxon>Methanococcus</taxon>
    </lineage>
</organism>
<dbReference type="GO" id="GO:0051539">
    <property type="term" value="F:4 iron, 4 sulfur cluster binding"/>
    <property type="evidence" value="ECO:0007669"/>
    <property type="project" value="UniProtKB-KW"/>
</dbReference>
<evidence type="ECO:0000256" key="2">
    <source>
        <dbReference type="ARBA" id="ARBA00022723"/>
    </source>
</evidence>
<evidence type="ECO:0000259" key="5">
    <source>
        <dbReference type="PROSITE" id="PS51656"/>
    </source>
</evidence>
<feature type="domain" description="4Fe-4S" evidence="5">
    <location>
        <begin position="131"/>
        <end position="195"/>
    </location>
</feature>
<name>A0A8J7USM3_METVO</name>
<comment type="caution">
    <text evidence="6">The sequence shown here is derived from an EMBL/GenBank/DDBJ whole genome shotgun (WGS) entry which is preliminary data.</text>
</comment>
<dbReference type="GO" id="GO:0046872">
    <property type="term" value="F:metal ion binding"/>
    <property type="evidence" value="ECO:0007669"/>
    <property type="project" value="UniProtKB-KW"/>
</dbReference>
<accession>A0A8J7USM3</accession>
<dbReference type="GO" id="GO:0006777">
    <property type="term" value="P:Mo-molybdopterin cofactor biosynthetic process"/>
    <property type="evidence" value="ECO:0007669"/>
    <property type="project" value="InterPro"/>
</dbReference>
<evidence type="ECO:0000256" key="4">
    <source>
        <dbReference type="ARBA" id="ARBA00023014"/>
    </source>
</evidence>
<dbReference type="SUPFAM" id="SSF52540">
    <property type="entry name" value="P-loop containing nucleoside triphosphate hydrolases"/>
    <property type="match status" value="1"/>
</dbReference>
<dbReference type="PROSITE" id="PS51656">
    <property type="entry name" value="4FE4S"/>
    <property type="match status" value="1"/>
</dbReference>
<dbReference type="Proteomes" id="UP000740329">
    <property type="component" value="Unassembled WGS sequence"/>
</dbReference>
<dbReference type="AlphaFoldDB" id="A0A8J7USM3"/>
<keyword evidence="1" id="KW-0004">4Fe-4S</keyword>
<dbReference type="InterPro" id="IPR007202">
    <property type="entry name" value="4Fe-4S_dom"/>
</dbReference>
<dbReference type="InterPro" id="IPR052539">
    <property type="entry name" value="MGD_biosynthesis_adapter"/>
</dbReference>
<dbReference type="RefSeq" id="WP_209591328.1">
    <property type="nucleotide sequence ID" value="NZ_JAGGMU010000003.1"/>
</dbReference>
<evidence type="ECO:0000313" key="7">
    <source>
        <dbReference type="Proteomes" id="UP000740329"/>
    </source>
</evidence>
<evidence type="ECO:0000256" key="1">
    <source>
        <dbReference type="ARBA" id="ARBA00022485"/>
    </source>
</evidence>
<dbReference type="PANTHER" id="PTHR40072:SF1">
    <property type="entry name" value="MOLYBDOPTERIN-GUANINE DINUCLEOTIDE BIOSYNTHESIS ADAPTER PROTEIN"/>
    <property type="match status" value="1"/>
</dbReference>
<evidence type="ECO:0000256" key="3">
    <source>
        <dbReference type="ARBA" id="ARBA00023004"/>
    </source>
</evidence>
<dbReference type="GO" id="GO:0005525">
    <property type="term" value="F:GTP binding"/>
    <property type="evidence" value="ECO:0007669"/>
    <property type="project" value="InterPro"/>
</dbReference>
<dbReference type="Gene3D" id="3.40.50.300">
    <property type="entry name" value="P-loop containing nucleotide triphosphate hydrolases"/>
    <property type="match status" value="1"/>
</dbReference>
<dbReference type="Pfam" id="PF04060">
    <property type="entry name" value="FeS"/>
    <property type="match status" value="1"/>
</dbReference>